<protein>
    <submittedName>
        <fullName evidence="1">Response regulator</fullName>
    </submittedName>
</protein>
<name>A0ACD1AGN7_9FIRM</name>
<accession>A0ACD1AGN7</accession>
<dbReference type="EMBL" id="CP042469">
    <property type="protein sequence ID" value="QOX65488.1"/>
    <property type="molecule type" value="Genomic_DNA"/>
</dbReference>
<dbReference type="Proteomes" id="UP000594014">
    <property type="component" value="Chromosome"/>
</dbReference>
<gene>
    <name evidence="1" type="ORF">FRZ06_20055</name>
</gene>
<keyword evidence="2" id="KW-1185">Reference proteome</keyword>
<sequence length="287" mass="31508">MTKARVVVVDDSPFSVGMISNILIEKGYEVVGSANSLSGALETIRRVSPDIVTMDMTMPGADGIECTMAIHEEAPHIKVIIISSMMDDEIVRKAKKAKVSGYLQKPVDADELALLIERIQASEELFVELDGVYYSVFKEALNETCCKFFQASPNFRQELKINDEKVSRGVSAVLGIIGRYGGRMLLDLSEDTARRLAFHILRQEDLDHEQVVDAIAEIANIVAGNACSLLNRANPIYGFRVAPPTVVYGESIRISKLGLSTVSSVIAETAFGDLYMNVGFSRSEEHE</sequence>
<reference evidence="1" key="1">
    <citation type="submission" date="2019-08" db="EMBL/GenBank/DDBJ databases">
        <title>Genome sequence of Clostridiales bacterium MT110.</title>
        <authorList>
            <person name="Cao J."/>
        </authorList>
    </citation>
    <scope>NUCLEOTIDE SEQUENCE</scope>
    <source>
        <strain evidence="1">MT110</strain>
    </source>
</reference>
<organism evidence="1 2">
    <name type="scientific">Anoxybacterium hadale</name>
    <dbReference type="NCBI Taxonomy" id="3408580"/>
    <lineage>
        <taxon>Bacteria</taxon>
        <taxon>Bacillati</taxon>
        <taxon>Bacillota</taxon>
        <taxon>Clostridia</taxon>
        <taxon>Peptostreptococcales</taxon>
        <taxon>Anaerovoracaceae</taxon>
        <taxon>Anoxybacterium</taxon>
    </lineage>
</organism>
<proteinExistence type="predicted"/>
<evidence type="ECO:0000313" key="2">
    <source>
        <dbReference type="Proteomes" id="UP000594014"/>
    </source>
</evidence>
<evidence type="ECO:0000313" key="1">
    <source>
        <dbReference type="EMBL" id="QOX65488.1"/>
    </source>
</evidence>